<accession>A0A1I3QMR0</accession>
<dbReference type="RefSeq" id="WP_093887489.1">
    <property type="nucleotide sequence ID" value="NZ_FOQY01000008.1"/>
</dbReference>
<protein>
    <recommendedName>
        <fullName evidence="1">Actinobacteria/chloroflexi VLRF1 release factor domain-containing protein</fullName>
    </recommendedName>
</protein>
<dbReference type="Gene3D" id="3.30.420.60">
    <property type="entry name" value="eRF1 domain 2"/>
    <property type="match status" value="1"/>
</dbReference>
<dbReference type="InterPro" id="IPR040783">
    <property type="entry name" value="VLRF1"/>
</dbReference>
<reference evidence="3" key="1">
    <citation type="submission" date="2016-10" db="EMBL/GenBank/DDBJ databases">
        <authorList>
            <person name="Varghese N."/>
            <person name="Submissions S."/>
        </authorList>
    </citation>
    <scope>NUCLEOTIDE SEQUENCE [LARGE SCALE GENOMIC DNA]</scope>
    <source>
        <strain evidence="3">CGMCC 4.2126</strain>
    </source>
</reference>
<dbReference type="Proteomes" id="UP000199111">
    <property type="component" value="Unassembled WGS sequence"/>
</dbReference>
<evidence type="ECO:0000313" key="3">
    <source>
        <dbReference type="Proteomes" id="UP000199111"/>
    </source>
</evidence>
<feature type="domain" description="Actinobacteria/chloroflexi VLRF1 release factor" evidence="1">
    <location>
        <begin position="81"/>
        <end position="212"/>
    </location>
</feature>
<proteinExistence type="predicted"/>
<dbReference type="Pfam" id="PF18859">
    <property type="entry name" value="acVLRF1"/>
    <property type="match status" value="1"/>
</dbReference>
<dbReference type="SUPFAM" id="SSF53137">
    <property type="entry name" value="Translational machinery components"/>
    <property type="match status" value="1"/>
</dbReference>
<organism evidence="2 3">
    <name type="scientific">Streptosporangium canum</name>
    <dbReference type="NCBI Taxonomy" id="324952"/>
    <lineage>
        <taxon>Bacteria</taxon>
        <taxon>Bacillati</taxon>
        <taxon>Actinomycetota</taxon>
        <taxon>Actinomycetes</taxon>
        <taxon>Streptosporangiales</taxon>
        <taxon>Streptosporangiaceae</taxon>
        <taxon>Streptosporangium</taxon>
    </lineage>
</organism>
<keyword evidence="3" id="KW-1185">Reference proteome</keyword>
<dbReference type="EMBL" id="FOQY01000008">
    <property type="protein sequence ID" value="SFJ35413.1"/>
    <property type="molecule type" value="Genomic_DNA"/>
</dbReference>
<dbReference type="GeneID" id="96298629"/>
<gene>
    <name evidence="2" type="ORF">SAMN05216275_108100</name>
</gene>
<name>A0A1I3QMR0_9ACTN</name>
<evidence type="ECO:0000313" key="2">
    <source>
        <dbReference type="EMBL" id="SFJ35413.1"/>
    </source>
</evidence>
<dbReference type="AlphaFoldDB" id="A0A1I3QMR0"/>
<sequence>MTSRPAKGGGRWVSVGPERLGRWVDGFVERHGPLDVTVADGVVRLRGADGAVAECQVPFPPLTSAGGGPLARLITHARTERRIGVLLVRLGGHAAGIFQGDELVSSKVGSRLVHGRSAAGGWSQQRFARRRENQAGQAHDAAAEVALRVLGPHVAELEAVILGGDRRAVDALRPDRRIAAIFALETGPFLTVPDPRLVVLRDTPAQFRAVRIKVIDPE</sequence>
<evidence type="ECO:0000259" key="1">
    <source>
        <dbReference type="Pfam" id="PF18859"/>
    </source>
</evidence>
<dbReference type="NCBIfam" id="NF041024">
    <property type="entry name" value="acVLRF1_NCBI"/>
    <property type="match status" value="1"/>
</dbReference>
<dbReference type="InterPro" id="IPR042226">
    <property type="entry name" value="eFR1_2_sf"/>
</dbReference>